<evidence type="ECO:0000256" key="4">
    <source>
        <dbReference type="ARBA" id="ARBA00023163"/>
    </source>
</evidence>
<dbReference type="PRINTS" id="PR00039">
    <property type="entry name" value="HTHLYSR"/>
</dbReference>
<dbReference type="PANTHER" id="PTHR30419:SF8">
    <property type="entry name" value="NITROGEN ASSIMILATION TRANSCRIPTIONAL ACTIVATOR-RELATED"/>
    <property type="match status" value="1"/>
</dbReference>
<dbReference type="Pfam" id="PF00126">
    <property type="entry name" value="HTH_1"/>
    <property type="match status" value="1"/>
</dbReference>
<dbReference type="AlphaFoldDB" id="A0AA48H966"/>
<dbReference type="GO" id="GO:0003677">
    <property type="term" value="F:DNA binding"/>
    <property type="evidence" value="ECO:0007669"/>
    <property type="project" value="UniProtKB-KW"/>
</dbReference>
<dbReference type="SUPFAM" id="SSF53850">
    <property type="entry name" value="Periplasmic binding protein-like II"/>
    <property type="match status" value="1"/>
</dbReference>
<keyword evidence="7" id="KW-1185">Reference proteome</keyword>
<keyword evidence="3" id="KW-0238">DNA-binding</keyword>
<sequence>MHLADLEILVCLAEEGSFSRVAEKLNRSQPAVSQALRRLEEAFEVQLLDRTSRRAVLTGAGAALVSYAGRMLHLWDGAVRTMAERRNGKRGVLRLAANGLLCDYLLPSLIEVFRLDHPQAKIELVQCPASGIPAALLDQDLDFGFLSYAPSHRDLETQALFRDDLVLAVAPQHPFARFAQVSFQQLSGEAFLAHSAPSPSRKRLDFQFGQEGVAPRVAMELPSLESIKRFVAAGAGIAILPRLCLERELKEGSLVAPRMKSQPIGRDIRVAWRRTRGTSPLAGDFLEQASRRFKCRAA</sequence>
<dbReference type="RefSeq" id="WP_316412759.1">
    <property type="nucleotide sequence ID" value="NZ_AP027080.1"/>
</dbReference>
<evidence type="ECO:0000259" key="5">
    <source>
        <dbReference type="PROSITE" id="PS50931"/>
    </source>
</evidence>
<dbReference type="InterPro" id="IPR050950">
    <property type="entry name" value="HTH-type_LysR_regulators"/>
</dbReference>
<reference evidence="7" key="1">
    <citation type="journal article" date="2023" name="Int. J. Syst. Evol. Microbiol.">
        <title>Mesoterricola silvestris gen. nov., sp. nov., Mesoterricola sediminis sp. nov., Geothrix oryzae sp. nov., Geothrix edaphica sp. nov., Geothrix rubra sp. nov., and Geothrix limicola sp. nov., six novel members of Acidobacteriota isolated from soils.</title>
        <authorList>
            <person name="Itoh H."/>
            <person name="Sugisawa Y."/>
            <person name="Mise K."/>
            <person name="Xu Z."/>
            <person name="Kuniyasu M."/>
            <person name="Ushijima N."/>
            <person name="Kawano K."/>
            <person name="Kobayashi E."/>
            <person name="Shiratori Y."/>
            <person name="Masuda Y."/>
            <person name="Senoo K."/>
        </authorList>
    </citation>
    <scope>NUCLEOTIDE SEQUENCE [LARGE SCALE GENOMIC DNA]</scope>
    <source>
        <strain evidence="7">W79</strain>
    </source>
</reference>
<dbReference type="FunFam" id="1.10.10.10:FF:000001">
    <property type="entry name" value="LysR family transcriptional regulator"/>
    <property type="match status" value="1"/>
</dbReference>
<dbReference type="PROSITE" id="PS50931">
    <property type="entry name" value="HTH_LYSR"/>
    <property type="match status" value="1"/>
</dbReference>
<evidence type="ECO:0000256" key="3">
    <source>
        <dbReference type="ARBA" id="ARBA00023125"/>
    </source>
</evidence>
<dbReference type="InterPro" id="IPR005119">
    <property type="entry name" value="LysR_subst-bd"/>
</dbReference>
<dbReference type="PANTHER" id="PTHR30419">
    <property type="entry name" value="HTH-TYPE TRANSCRIPTIONAL REGULATOR YBHD"/>
    <property type="match status" value="1"/>
</dbReference>
<keyword evidence="2" id="KW-0805">Transcription regulation</keyword>
<dbReference type="GO" id="GO:0005829">
    <property type="term" value="C:cytosol"/>
    <property type="evidence" value="ECO:0007669"/>
    <property type="project" value="TreeGrafter"/>
</dbReference>
<name>A0AA48H966_9BACT</name>
<dbReference type="KEGG" id="msil:METEAL_32620"/>
<evidence type="ECO:0000313" key="6">
    <source>
        <dbReference type="EMBL" id="BDU74088.1"/>
    </source>
</evidence>
<keyword evidence="4" id="KW-0804">Transcription</keyword>
<evidence type="ECO:0000256" key="2">
    <source>
        <dbReference type="ARBA" id="ARBA00023015"/>
    </source>
</evidence>
<organism evidence="6 7">
    <name type="scientific">Mesoterricola silvestris</name>
    <dbReference type="NCBI Taxonomy" id="2927979"/>
    <lineage>
        <taxon>Bacteria</taxon>
        <taxon>Pseudomonadati</taxon>
        <taxon>Acidobacteriota</taxon>
        <taxon>Holophagae</taxon>
        <taxon>Holophagales</taxon>
        <taxon>Holophagaceae</taxon>
        <taxon>Mesoterricola</taxon>
    </lineage>
</organism>
<dbReference type="Proteomes" id="UP001238179">
    <property type="component" value="Chromosome"/>
</dbReference>
<dbReference type="GO" id="GO:0003700">
    <property type="term" value="F:DNA-binding transcription factor activity"/>
    <property type="evidence" value="ECO:0007669"/>
    <property type="project" value="InterPro"/>
</dbReference>
<dbReference type="CDD" id="cd05466">
    <property type="entry name" value="PBP2_LTTR_substrate"/>
    <property type="match status" value="1"/>
</dbReference>
<dbReference type="InterPro" id="IPR036390">
    <property type="entry name" value="WH_DNA-bd_sf"/>
</dbReference>
<accession>A0AA48H966</accession>
<feature type="domain" description="HTH lysR-type" evidence="5">
    <location>
        <begin position="1"/>
        <end position="58"/>
    </location>
</feature>
<dbReference type="Pfam" id="PF03466">
    <property type="entry name" value="LysR_substrate"/>
    <property type="match status" value="1"/>
</dbReference>
<dbReference type="InterPro" id="IPR000847">
    <property type="entry name" value="LysR_HTH_N"/>
</dbReference>
<evidence type="ECO:0000256" key="1">
    <source>
        <dbReference type="ARBA" id="ARBA00009437"/>
    </source>
</evidence>
<dbReference type="InterPro" id="IPR036388">
    <property type="entry name" value="WH-like_DNA-bd_sf"/>
</dbReference>
<protein>
    <submittedName>
        <fullName evidence="6">LysR family transcriptional regulator</fullName>
    </submittedName>
</protein>
<dbReference type="Gene3D" id="1.10.10.10">
    <property type="entry name" value="Winged helix-like DNA-binding domain superfamily/Winged helix DNA-binding domain"/>
    <property type="match status" value="1"/>
</dbReference>
<evidence type="ECO:0000313" key="7">
    <source>
        <dbReference type="Proteomes" id="UP001238179"/>
    </source>
</evidence>
<comment type="similarity">
    <text evidence="1">Belongs to the LysR transcriptional regulatory family.</text>
</comment>
<dbReference type="EMBL" id="AP027080">
    <property type="protein sequence ID" value="BDU74088.1"/>
    <property type="molecule type" value="Genomic_DNA"/>
</dbReference>
<dbReference type="SUPFAM" id="SSF46785">
    <property type="entry name" value="Winged helix' DNA-binding domain"/>
    <property type="match status" value="1"/>
</dbReference>
<dbReference type="Gene3D" id="3.40.190.290">
    <property type="match status" value="1"/>
</dbReference>
<gene>
    <name evidence="6" type="ORF">METEAL_32620</name>
</gene>
<proteinExistence type="inferred from homology"/>